<gene>
    <name evidence="1" type="ORF">QAD02_005006</name>
</gene>
<dbReference type="EMBL" id="CM056743">
    <property type="protein sequence ID" value="KAJ8673744.1"/>
    <property type="molecule type" value="Genomic_DNA"/>
</dbReference>
<comment type="caution">
    <text evidence="1">The sequence shown here is derived from an EMBL/GenBank/DDBJ whole genome shotgun (WGS) entry which is preliminary data.</text>
</comment>
<accession>A0ACC2NTV6</accession>
<feature type="non-terminal residue" evidence="1">
    <location>
        <position position="412"/>
    </location>
</feature>
<keyword evidence="2" id="KW-1185">Reference proteome</keyword>
<sequence>MTAMTTSSTIMVSTTLSTMADEVVNSTVSKPVMDPDMQFNEGHVLSIVGYSILMVFSAIGNISVLTLLLRRRGNIVRTRINIMLIHLAIADLLVTFLIMPVEIAWAATVSWKFGDSMCRVTAFFRMFGLYLSSFILICISLDRYHAILRPLHMVDIDRRGRVMITCAWIGATIFALPQAVIFHEEKHPDFPWYKQCITYNTFDNRAHEVIYSVFGMVTMYLIPLIVIVFSYTSILAEIIKRSKENNSSDGDGIRRSSLGFLGRAKIRTLKMTVIIVVVFFVCWAPYYFMSIWYWIDRDSAKQVDQKIQKGLFLFACTNSCANPIVYGLFNIRKSKIKDPSRIGQASSSANTQNSQQTNVMANNGDKRDGPPGDKVDTGGTHRGRPNFYVTWNRHRSGRTSQVTLLPDCHFDL</sequence>
<reference evidence="1" key="1">
    <citation type="submission" date="2023-04" db="EMBL/GenBank/DDBJ databases">
        <title>A chromosome-level genome assembly of the parasitoid wasp Eretmocerus hayati.</title>
        <authorList>
            <person name="Zhong Y."/>
            <person name="Liu S."/>
            <person name="Liu Y."/>
        </authorList>
    </citation>
    <scope>NUCLEOTIDE SEQUENCE</scope>
    <source>
        <strain evidence="1">ZJU_SS_LIU_2023</strain>
    </source>
</reference>
<organism evidence="1 2">
    <name type="scientific">Eretmocerus hayati</name>
    <dbReference type="NCBI Taxonomy" id="131215"/>
    <lineage>
        <taxon>Eukaryota</taxon>
        <taxon>Metazoa</taxon>
        <taxon>Ecdysozoa</taxon>
        <taxon>Arthropoda</taxon>
        <taxon>Hexapoda</taxon>
        <taxon>Insecta</taxon>
        <taxon>Pterygota</taxon>
        <taxon>Neoptera</taxon>
        <taxon>Endopterygota</taxon>
        <taxon>Hymenoptera</taxon>
        <taxon>Apocrita</taxon>
        <taxon>Proctotrupomorpha</taxon>
        <taxon>Chalcidoidea</taxon>
        <taxon>Aphelinidae</taxon>
        <taxon>Aphelininae</taxon>
        <taxon>Eretmocerus</taxon>
    </lineage>
</organism>
<evidence type="ECO:0000313" key="2">
    <source>
        <dbReference type="Proteomes" id="UP001239111"/>
    </source>
</evidence>
<protein>
    <submittedName>
        <fullName evidence="1">Uncharacterized protein</fullName>
    </submittedName>
</protein>
<evidence type="ECO:0000313" key="1">
    <source>
        <dbReference type="EMBL" id="KAJ8673744.1"/>
    </source>
</evidence>
<proteinExistence type="predicted"/>
<dbReference type="Proteomes" id="UP001239111">
    <property type="component" value="Chromosome 3"/>
</dbReference>
<name>A0ACC2NTV6_9HYME</name>